<dbReference type="AlphaFoldDB" id="A0A317JQL3"/>
<protein>
    <recommendedName>
        <fullName evidence="4">Cell division protein FtsA</fullName>
    </recommendedName>
</protein>
<dbReference type="GO" id="GO:0032153">
    <property type="term" value="C:cell division site"/>
    <property type="evidence" value="ECO:0007669"/>
    <property type="project" value="TreeGrafter"/>
</dbReference>
<sequence>LALSMQPPEVPSLKGETREEARERKRKEDELSVATLGLEEDIHSLSRKTLLENIMFPRMKEMFEMVGTELEKQKLFSLVPAGIVITGGGAQTAGIAEVCKRTLSMSTRIGIPTGVRGLVDEIEIPSYATAIGLLLYGAKEGGEEVRTGEGGNLLKIFSSFSGKGSGILNKIQSLLKSLLP</sequence>
<accession>A0A317JQL3</accession>
<dbReference type="GO" id="GO:0051301">
    <property type="term" value="P:cell division"/>
    <property type="evidence" value="ECO:0007669"/>
    <property type="project" value="TreeGrafter"/>
</dbReference>
<dbReference type="SUPFAM" id="SSF53067">
    <property type="entry name" value="Actin-like ATPase domain"/>
    <property type="match status" value="1"/>
</dbReference>
<feature type="region of interest" description="Disordered" evidence="1">
    <location>
        <begin position="1"/>
        <end position="29"/>
    </location>
</feature>
<reference evidence="2 3" key="1">
    <citation type="submission" date="2018-02" db="EMBL/GenBank/DDBJ databases">
        <title>Genomic Reconstructions from Amazon Rainforest and Pasture Soil Reveal Novel Insights into the Physiology of Candidate Phyla in Tropical Sites.</title>
        <authorList>
            <person name="Kroeger M.E."/>
            <person name="Delmont T."/>
            <person name="Eren A.M."/>
            <person name="Guo J."/>
            <person name="Meyer K.M."/>
            <person name="Khan K."/>
            <person name="Rodrigues J.L.M."/>
            <person name="Bohannan B.J.M."/>
            <person name="Tringe S."/>
            <person name="Borges C.D."/>
            <person name="Tiedje J."/>
            <person name="Tsai S.M."/>
            <person name="Nusslein K."/>
        </authorList>
    </citation>
    <scope>NUCLEOTIDE SEQUENCE [LARGE SCALE GENOMIC DNA]</scope>
    <source>
        <strain evidence="2">Amazon FNV 2010 28 9</strain>
    </source>
</reference>
<dbReference type="PANTHER" id="PTHR32432:SF4">
    <property type="entry name" value="CELL DIVISION PROTEIN FTSA"/>
    <property type="match status" value="1"/>
</dbReference>
<dbReference type="InterPro" id="IPR050696">
    <property type="entry name" value="FtsA/MreB"/>
</dbReference>
<evidence type="ECO:0000313" key="3">
    <source>
        <dbReference type="Proteomes" id="UP000246104"/>
    </source>
</evidence>
<dbReference type="InterPro" id="IPR043129">
    <property type="entry name" value="ATPase_NBD"/>
</dbReference>
<feature type="compositionally biased region" description="Basic and acidic residues" evidence="1">
    <location>
        <begin position="15"/>
        <end position="29"/>
    </location>
</feature>
<evidence type="ECO:0008006" key="4">
    <source>
        <dbReference type="Google" id="ProtNLM"/>
    </source>
</evidence>
<gene>
    <name evidence="2" type="ORF">C5B42_04570</name>
</gene>
<dbReference type="EMBL" id="PSRQ01000051">
    <property type="protein sequence ID" value="PWU22955.1"/>
    <property type="molecule type" value="Genomic_DNA"/>
</dbReference>
<name>A0A317JQL3_9BACT</name>
<dbReference type="PANTHER" id="PTHR32432">
    <property type="entry name" value="CELL DIVISION PROTEIN FTSA-RELATED"/>
    <property type="match status" value="1"/>
</dbReference>
<organism evidence="2 3">
    <name type="scientific">Candidatus Cerribacteria bacterium 'Amazon FNV 2010 28 9'</name>
    <dbReference type="NCBI Taxonomy" id="2081795"/>
    <lineage>
        <taxon>Bacteria</taxon>
        <taxon>Candidatus Cerribacteria</taxon>
    </lineage>
</organism>
<evidence type="ECO:0000313" key="2">
    <source>
        <dbReference type="EMBL" id="PWU22955.1"/>
    </source>
</evidence>
<dbReference type="GO" id="GO:0009898">
    <property type="term" value="C:cytoplasmic side of plasma membrane"/>
    <property type="evidence" value="ECO:0007669"/>
    <property type="project" value="TreeGrafter"/>
</dbReference>
<dbReference type="Proteomes" id="UP000246104">
    <property type="component" value="Unassembled WGS sequence"/>
</dbReference>
<feature type="non-terminal residue" evidence="2">
    <location>
        <position position="1"/>
    </location>
</feature>
<proteinExistence type="predicted"/>
<evidence type="ECO:0000256" key="1">
    <source>
        <dbReference type="SAM" id="MobiDB-lite"/>
    </source>
</evidence>
<comment type="caution">
    <text evidence="2">The sequence shown here is derived from an EMBL/GenBank/DDBJ whole genome shotgun (WGS) entry which is preliminary data.</text>
</comment>
<dbReference type="Gene3D" id="3.30.420.40">
    <property type="match status" value="1"/>
</dbReference>